<dbReference type="InterPro" id="IPR018047">
    <property type="entry name" value="Ammonium_transpt_CS"/>
</dbReference>
<dbReference type="NCBIfam" id="TIGR00836">
    <property type="entry name" value="amt"/>
    <property type="match status" value="1"/>
</dbReference>
<keyword evidence="6 8" id="KW-0472">Membrane</keyword>
<organism evidence="10 11">
    <name type="scientific">Rhizopus oryzae</name>
    <name type="common">Mucormycosis agent</name>
    <name type="synonym">Rhizopus arrhizus var. delemar</name>
    <dbReference type="NCBI Taxonomy" id="64495"/>
    <lineage>
        <taxon>Eukaryota</taxon>
        <taxon>Fungi</taxon>
        <taxon>Fungi incertae sedis</taxon>
        <taxon>Mucoromycota</taxon>
        <taxon>Mucoromycotina</taxon>
        <taxon>Mucoromycetes</taxon>
        <taxon>Mucorales</taxon>
        <taxon>Mucorineae</taxon>
        <taxon>Rhizopodaceae</taxon>
        <taxon>Rhizopus</taxon>
    </lineage>
</organism>
<dbReference type="Pfam" id="PF00909">
    <property type="entry name" value="Ammonium_transp"/>
    <property type="match status" value="1"/>
</dbReference>
<evidence type="ECO:0000256" key="6">
    <source>
        <dbReference type="ARBA" id="ARBA00023136"/>
    </source>
</evidence>
<feature type="transmembrane region" description="Helical" evidence="8">
    <location>
        <begin position="355"/>
        <end position="379"/>
    </location>
</feature>
<dbReference type="OrthoDB" id="534912at2759"/>
<keyword evidence="7 8" id="KW-0924">Ammonia transport</keyword>
<comment type="caution">
    <text evidence="10">The sequence shown here is derived from an EMBL/GenBank/DDBJ whole genome shotgun (WGS) entry which is preliminary data.</text>
</comment>
<feature type="transmembrane region" description="Helical" evidence="8">
    <location>
        <begin position="12"/>
        <end position="30"/>
    </location>
</feature>
<evidence type="ECO:0000313" key="11">
    <source>
        <dbReference type="Proteomes" id="UP000716291"/>
    </source>
</evidence>
<comment type="similarity">
    <text evidence="2 8">Belongs to the ammonia transporter channel (TC 1.A.11.2) family.</text>
</comment>
<feature type="transmembrane region" description="Helical" evidence="8">
    <location>
        <begin position="309"/>
        <end position="330"/>
    </location>
</feature>
<feature type="transmembrane region" description="Helical" evidence="8">
    <location>
        <begin position="37"/>
        <end position="58"/>
    </location>
</feature>
<feature type="transmembrane region" description="Helical" evidence="8">
    <location>
        <begin position="196"/>
        <end position="213"/>
    </location>
</feature>
<dbReference type="GO" id="GO:0008519">
    <property type="term" value="F:ammonium channel activity"/>
    <property type="evidence" value="ECO:0007669"/>
    <property type="project" value="InterPro"/>
</dbReference>
<feature type="transmembrane region" description="Helical" evidence="8">
    <location>
        <begin position="95"/>
        <end position="116"/>
    </location>
</feature>
<keyword evidence="11" id="KW-1185">Reference proteome</keyword>
<comment type="subcellular location">
    <subcellularLocation>
        <location evidence="8">Cell membrane</location>
        <topology evidence="8">Multi-pass membrane protein</topology>
    </subcellularLocation>
    <subcellularLocation>
        <location evidence="1">Membrane</location>
        <topology evidence="1">Multi-pass membrane protein</topology>
    </subcellularLocation>
</comment>
<evidence type="ECO:0000256" key="8">
    <source>
        <dbReference type="RuleBase" id="RU362002"/>
    </source>
</evidence>
<feature type="transmembrane region" description="Helical" evidence="8">
    <location>
        <begin position="276"/>
        <end position="297"/>
    </location>
</feature>
<evidence type="ECO:0000313" key="10">
    <source>
        <dbReference type="EMBL" id="KAG1311125.1"/>
    </source>
</evidence>
<reference evidence="10" key="1">
    <citation type="journal article" date="2020" name="Microb. Genom.">
        <title>Genetic diversity of clinical and environmental Mucorales isolates obtained from an investigation of mucormycosis cases among solid organ transplant recipients.</title>
        <authorList>
            <person name="Nguyen M.H."/>
            <person name="Kaul D."/>
            <person name="Muto C."/>
            <person name="Cheng S.J."/>
            <person name="Richter R.A."/>
            <person name="Bruno V.M."/>
            <person name="Liu G."/>
            <person name="Beyhan S."/>
            <person name="Sundermann A.J."/>
            <person name="Mounaud S."/>
            <person name="Pasculle A.W."/>
            <person name="Nierman W.C."/>
            <person name="Driscoll E."/>
            <person name="Cumbie R."/>
            <person name="Clancy C.J."/>
            <person name="Dupont C.L."/>
        </authorList>
    </citation>
    <scope>NUCLEOTIDE SEQUENCE</scope>
    <source>
        <strain evidence="10">GL11</strain>
    </source>
</reference>
<dbReference type="InterPro" id="IPR001905">
    <property type="entry name" value="Ammonium_transpt"/>
</dbReference>
<feature type="domain" description="Ammonium transporter AmtB-like" evidence="9">
    <location>
        <begin position="10"/>
        <end position="409"/>
    </location>
</feature>
<accession>A0A9P7BU44</accession>
<evidence type="ECO:0000256" key="3">
    <source>
        <dbReference type="ARBA" id="ARBA00022448"/>
    </source>
</evidence>
<protein>
    <recommendedName>
        <fullName evidence="8">Ammonium transporter</fullName>
    </recommendedName>
</protein>
<feature type="transmembrane region" description="Helical" evidence="8">
    <location>
        <begin position="253"/>
        <end position="270"/>
    </location>
</feature>
<dbReference type="PROSITE" id="PS01219">
    <property type="entry name" value="AMMONIUM_TRANSP"/>
    <property type="match status" value="1"/>
</dbReference>
<dbReference type="GO" id="GO:0005886">
    <property type="term" value="C:plasma membrane"/>
    <property type="evidence" value="ECO:0007669"/>
    <property type="project" value="UniProtKB-SubCell"/>
</dbReference>
<feature type="transmembrane region" description="Helical" evidence="8">
    <location>
        <begin position="168"/>
        <end position="184"/>
    </location>
</feature>
<dbReference type="PANTHER" id="PTHR43029:SF10">
    <property type="entry name" value="AMMONIUM TRANSPORTER MEP2"/>
    <property type="match status" value="1"/>
</dbReference>
<evidence type="ECO:0000256" key="2">
    <source>
        <dbReference type="ARBA" id="ARBA00005887"/>
    </source>
</evidence>
<sequence length="422" mass="45281">MAYESGDITFSIMSTALVWLMIPGIGYFYSGMAREKNALSLIVCCLISLVIVSIQWVIWGYSLTFSKTANAFIGNLDNAFLNNILSGPSIGSDKVPDLLFCLYQGMFAALTPALVIGSGAERGRLLPFMLFIFIWSTLVYDPVACWTWNPHGWIAQLGVLDFAGGSPVHITSGFSSLAYALILGRRQLDEFKPHNMSNVILGTAFLWFGWFGFNGGSALSGNLRAVMACLVTNLAASVGALTWMCLDYRLHRKFSALGFCSGAIAGLVAITPGAGFVRPVCSIPIGILGALSCYAAIRLKDWLKYDDALDVFAVHGIGGMVGSILTGVFADSSIAALDGSTAILGGWMNRNWIQVGLQLIDVLAVAAWSFIVTYGILFLMNLIPGLSVRVDSESEIQGLDVAEIGEMAYDKSVHGSAQKLEA</sequence>
<keyword evidence="5 8" id="KW-1133">Transmembrane helix</keyword>
<name>A0A9P7BU44_RHIOR</name>
<dbReference type="PANTHER" id="PTHR43029">
    <property type="entry name" value="AMMONIUM TRANSPORTER MEP2"/>
    <property type="match status" value="1"/>
</dbReference>
<proteinExistence type="inferred from homology"/>
<evidence type="ECO:0000256" key="7">
    <source>
        <dbReference type="ARBA" id="ARBA00023177"/>
    </source>
</evidence>
<dbReference type="EMBL" id="JAANQT010000423">
    <property type="protein sequence ID" value="KAG1311125.1"/>
    <property type="molecule type" value="Genomic_DNA"/>
</dbReference>
<feature type="transmembrane region" description="Helical" evidence="8">
    <location>
        <begin position="225"/>
        <end position="246"/>
    </location>
</feature>
<evidence type="ECO:0000256" key="1">
    <source>
        <dbReference type="ARBA" id="ARBA00004141"/>
    </source>
</evidence>
<dbReference type="Proteomes" id="UP000716291">
    <property type="component" value="Unassembled WGS sequence"/>
</dbReference>
<evidence type="ECO:0000256" key="5">
    <source>
        <dbReference type="ARBA" id="ARBA00022989"/>
    </source>
</evidence>
<keyword evidence="3 8" id="KW-0813">Transport</keyword>
<evidence type="ECO:0000259" key="9">
    <source>
        <dbReference type="Pfam" id="PF00909"/>
    </source>
</evidence>
<dbReference type="AlphaFoldDB" id="A0A9P7BU44"/>
<evidence type="ECO:0000256" key="4">
    <source>
        <dbReference type="ARBA" id="ARBA00022692"/>
    </source>
</evidence>
<feature type="transmembrane region" description="Helical" evidence="8">
    <location>
        <begin position="128"/>
        <end position="148"/>
    </location>
</feature>
<dbReference type="InterPro" id="IPR029020">
    <property type="entry name" value="Ammonium/urea_transptr"/>
</dbReference>
<dbReference type="InterPro" id="IPR024041">
    <property type="entry name" value="NH4_transpt_AmtB-like_dom"/>
</dbReference>
<dbReference type="SUPFAM" id="SSF111352">
    <property type="entry name" value="Ammonium transporter"/>
    <property type="match status" value="1"/>
</dbReference>
<gene>
    <name evidence="10" type="ORF">G6F64_004030</name>
</gene>
<dbReference type="Gene3D" id="1.10.3430.10">
    <property type="entry name" value="Ammonium transporter AmtB like domains"/>
    <property type="match status" value="1"/>
</dbReference>
<dbReference type="FunFam" id="1.10.3430.10:FF:000003">
    <property type="entry name" value="Ammonium transporter"/>
    <property type="match status" value="1"/>
</dbReference>
<keyword evidence="4 8" id="KW-0812">Transmembrane</keyword>